<name>A0ACC6U4D2_9BURK</name>
<comment type="caution">
    <text evidence="1">The sequence shown here is derived from an EMBL/GenBank/DDBJ whole genome shotgun (WGS) entry which is preliminary data.</text>
</comment>
<dbReference type="EMBL" id="JBFRCH010000013">
    <property type="protein sequence ID" value="MEX3934528.1"/>
    <property type="molecule type" value="Genomic_DNA"/>
</dbReference>
<evidence type="ECO:0000313" key="1">
    <source>
        <dbReference type="EMBL" id="MEX3934528.1"/>
    </source>
</evidence>
<keyword evidence="2" id="KW-1185">Reference proteome</keyword>
<dbReference type="Proteomes" id="UP001558850">
    <property type="component" value="Unassembled WGS sequence"/>
</dbReference>
<protein>
    <submittedName>
        <fullName evidence="1">Uncharacterized protein</fullName>
    </submittedName>
</protein>
<reference evidence="1" key="1">
    <citation type="submission" date="2024-07" db="EMBL/GenBank/DDBJ databases">
        <title>A survey of Mimosa microsymbionts across Brazilian biomes reveals a high diversity of Paraburkholderia nodulating endemic species, but also that Cupriavidus is common as a symbiont of widespread species.</title>
        <authorList>
            <person name="Rouws L."/>
            <person name="Barauna A."/>
            <person name="Beukes C."/>
            <person name="Rouws J.R.C."/>
            <person name="De Faria S.M."/>
            <person name="Gross E."/>
            <person name="Bueno Dos Reis Junior F."/>
            <person name="Simon M.F."/>
            <person name="Maluk M."/>
            <person name="Odee D.W."/>
            <person name="Kenicer G."/>
            <person name="Young J.P.W."/>
            <person name="Reis V.M."/>
            <person name="Zilli J."/>
            <person name="James E.K."/>
        </authorList>
    </citation>
    <scope>NUCLEOTIDE SEQUENCE</scope>
    <source>
        <strain evidence="1">EG181B</strain>
    </source>
</reference>
<accession>A0ACC6U4D2</accession>
<gene>
    <name evidence="1" type="ORF">AB4Y32_22535</name>
</gene>
<organism evidence="1 2">
    <name type="scientific">Paraburkholderia phymatum</name>
    <dbReference type="NCBI Taxonomy" id="148447"/>
    <lineage>
        <taxon>Bacteria</taxon>
        <taxon>Pseudomonadati</taxon>
        <taxon>Pseudomonadota</taxon>
        <taxon>Betaproteobacteria</taxon>
        <taxon>Burkholderiales</taxon>
        <taxon>Burkholderiaceae</taxon>
        <taxon>Paraburkholderia</taxon>
    </lineage>
</organism>
<evidence type="ECO:0000313" key="2">
    <source>
        <dbReference type="Proteomes" id="UP001558850"/>
    </source>
</evidence>
<sequence length="101" mass="11467">MQNRVGSACLLIEAGEGLLRRHDNEFDFPALGVLLYIFHHCQCPPVPNGTHIAGPVRGARQIFNRRDDDRITDAERKQRLVAWLQMTAAESEFRAIRALLD</sequence>
<proteinExistence type="predicted"/>